<keyword evidence="1" id="KW-0812">Transmembrane</keyword>
<gene>
    <name evidence="2" type="ORF">ERS008502_03486</name>
</gene>
<proteinExistence type="predicted"/>
<name>A0AA36PKQ1_YERMO</name>
<keyword evidence="1" id="KW-0472">Membrane</keyword>
<accession>A0AA36PKQ1</accession>
<dbReference type="EMBL" id="CQBM01000011">
    <property type="protein sequence ID" value="CNI51182.1"/>
    <property type="molecule type" value="Genomic_DNA"/>
</dbReference>
<dbReference type="AlphaFoldDB" id="A0AA36PKQ1"/>
<evidence type="ECO:0000313" key="2">
    <source>
        <dbReference type="EMBL" id="CNI51182.1"/>
    </source>
</evidence>
<comment type="caution">
    <text evidence="2">The sequence shown here is derived from an EMBL/GenBank/DDBJ whole genome shotgun (WGS) entry which is preliminary data.</text>
</comment>
<reference evidence="2 3" key="1">
    <citation type="submission" date="2015-03" db="EMBL/GenBank/DDBJ databases">
        <authorList>
            <consortium name="Pathogen Informatics"/>
            <person name="Murphy D."/>
        </authorList>
    </citation>
    <scope>NUCLEOTIDE SEQUENCE [LARGE SCALE GENOMIC DNA]</scope>
    <source>
        <strain evidence="2 3">FE82747</strain>
    </source>
</reference>
<dbReference type="Proteomes" id="UP000040841">
    <property type="component" value="Unassembled WGS sequence"/>
</dbReference>
<sequence>MMYKVFRADARRLTISLIIINSYQQEEQVFLVLLFFFDLYYLFYLDKLISHESGNHSYIKFNFNLHRKITLEYNMYVVLLADLFYIQQ</sequence>
<protein>
    <submittedName>
        <fullName evidence="2">Uncharacterized protein</fullName>
    </submittedName>
</protein>
<evidence type="ECO:0000256" key="1">
    <source>
        <dbReference type="SAM" id="Phobius"/>
    </source>
</evidence>
<feature type="transmembrane region" description="Helical" evidence="1">
    <location>
        <begin position="29"/>
        <end position="49"/>
    </location>
</feature>
<organism evidence="2 3">
    <name type="scientific">Yersinia mollaretii</name>
    <dbReference type="NCBI Taxonomy" id="33060"/>
    <lineage>
        <taxon>Bacteria</taxon>
        <taxon>Pseudomonadati</taxon>
        <taxon>Pseudomonadota</taxon>
        <taxon>Gammaproteobacteria</taxon>
        <taxon>Enterobacterales</taxon>
        <taxon>Yersiniaceae</taxon>
        <taxon>Yersinia</taxon>
    </lineage>
</organism>
<evidence type="ECO:0000313" key="3">
    <source>
        <dbReference type="Proteomes" id="UP000040841"/>
    </source>
</evidence>
<keyword evidence="1" id="KW-1133">Transmembrane helix</keyword>